<dbReference type="STRING" id="667725.A0A0L0G6T2"/>
<evidence type="ECO:0000313" key="2">
    <source>
        <dbReference type="EMBL" id="KNC84561.1"/>
    </source>
</evidence>
<dbReference type="GeneID" id="25903738"/>
<reference evidence="2 3" key="1">
    <citation type="submission" date="2011-02" db="EMBL/GenBank/DDBJ databases">
        <title>The Genome Sequence of Sphaeroforma arctica JP610.</title>
        <authorList>
            <consortium name="The Broad Institute Genome Sequencing Platform"/>
            <person name="Russ C."/>
            <person name="Cuomo C."/>
            <person name="Young S.K."/>
            <person name="Zeng Q."/>
            <person name="Gargeya S."/>
            <person name="Alvarado L."/>
            <person name="Berlin A."/>
            <person name="Chapman S.B."/>
            <person name="Chen Z."/>
            <person name="Freedman E."/>
            <person name="Gellesch M."/>
            <person name="Goldberg J."/>
            <person name="Griggs A."/>
            <person name="Gujja S."/>
            <person name="Heilman E."/>
            <person name="Heiman D."/>
            <person name="Howarth C."/>
            <person name="Mehta T."/>
            <person name="Neiman D."/>
            <person name="Pearson M."/>
            <person name="Roberts A."/>
            <person name="Saif S."/>
            <person name="Shea T."/>
            <person name="Shenoy N."/>
            <person name="Sisk P."/>
            <person name="Stolte C."/>
            <person name="Sykes S."/>
            <person name="White J."/>
            <person name="Yandava C."/>
            <person name="Burger G."/>
            <person name="Gray M.W."/>
            <person name="Holland P.W.H."/>
            <person name="King N."/>
            <person name="Lang F.B.F."/>
            <person name="Roger A.J."/>
            <person name="Ruiz-Trillo I."/>
            <person name="Haas B."/>
            <person name="Nusbaum C."/>
            <person name="Birren B."/>
        </authorList>
    </citation>
    <scope>NUCLEOTIDE SEQUENCE [LARGE SCALE GENOMIC DNA]</scope>
    <source>
        <strain evidence="2 3">JP610</strain>
    </source>
</reference>
<keyword evidence="3" id="KW-1185">Reference proteome</keyword>
<gene>
    <name evidence="2" type="ORF">SARC_03234</name>
</gene>
<dbReference type="OrthoDB" id="413520at2759"/>
<evidence type="ECO:0000313" key="3">
    <source>
        <dbReference type="Proteomes" id="UP000054560"/>
    </source>
</evidence>
<dbReference type="Pfam" id="PF10294">
    <property type="entry name" value="Methyltransf_16"/>
    <property type="match status" value="1"/>
</dbReference>
<dbReference type="RefSeq" id="XP_014158463.1">
    <property type="nucleotide sequence ID" value="XM_014302988.1"/>
</dbReference>
<proteinExistence type="predicted"/>
<dbReference type="EMBL" id="KQ241756">
    <property type="protein sequence ID" value="KNC84561.1"/>
    <property type="molecule type" value="Genomic_DNA"/>
</dbReference>
<dbReference type="InterPro" id="IPR019410">
    <property type="entry name" value="Methyltransf_16"/>
</dbReference>
<dbReference type="InterPro" id="IPR029063">
    <property type="entry name" value="SAM-dependent_MTases_sf"/>
</dbReference>
<keyword evidence="1" id="KW-0732">Signal</keyword>
<feature type="chain" id="PRO_5005539236" evidence="1">
    <location>
        <begin position="21"/>
        <end position="276"/>
    </location>
</feature>
<protein>
    <submittedName>
        <fullName evidence="2">Uncharacterized protein</fullName>
    </submittedName>
</protein>
<evidence type="ECO:0000256" key="1">
    <source>
        <dbReference type="SAM" id="SignalP"/>
    </source>
</evidence>
<accession>A0A0L0G6T2</accession>
<dbReference type="PANTHER" id="PTHR14614">
    <property type="entry name" value="HEPATOCELLULAR CARCINOMA-ASSOCIATED ANTIGEN"/>
    <property type="match status" value="1"/>
</dbReference>
<dbReference type="PANTHER" id="PTHR14614:SF132">
    <property type="entry name" value="PROTEIN-LYSINE METHYLTRANSFERASE C42C1.13"/>
    <property type="match status" value="1"/>
</dbReference>
<dbReference type="Gene3D" id="3.40.50.150">
    <property type="entry name" value="Vaccinia Virus protein VP39"/>
    <property type="match status" value="1"/>
</dbReference>
<dbReference type="AlphaFoldDB" id="A0A0L0G6T2"/>
<sequence>MLLSSSTALLFVGTSDFTLCQTLAPDELQPLFDDAWTGSHVWPASHLLSRVLVRVYSSCSTGLPAASGIPTREDKPPSNAEAAPAVDPYSDGLQLIAQEVRSLTDTYSDERSRVLELGSGTGLCGLVCAALGMDVVLSDQAMFLDLLTQNVELNIHLLKGNVQVCTLDWSNKAHFEALCGPCLQDRTDKAQTRFDVVVVSDCLNPVYGMESIPLLAKAILRVVHAESRVYLAYEERGRGDVLQMFIDACDDKLCCTTIATEGPRSVFYLSVKNKGV</sequence>
<dbReference type="SUPFAM" id="SSF53335">
    <property type="entry name" value="S-adenosyl-L-methionine-dependent methyltransferases"/>
    <property type="match status" value="1"/>
</dbReference>
<dbReference type="Proteomes" id="UP000054560">
    <property type="component" value="Unassembled WGS sequence"/>
</dbReference>
<feature type="signal peptide" evidence="1">
    <location>
        <begin position="1"/>
        <end position="20"/>
    </location>
</feature>
<organism evidence="2 3">
    <name type="scientific">Sphaeroforma arctica JP610</name>
    <dbReference type="NCBI Taxonomy" id="667725"/>
    <lineage>
        <taxon>Eukaryota</taxon>
        <taxon>Ichthyosporea</taxon>
        <taxon>Ichthyophonida</taxon>
        <taxon>Sphaeroforma</taxon>
    </lineage>
</organism>
<dbReference type="eggNOG" id="KOG2793">
    <property type="taxonomic scope" value="Eukaryota"/>
</dbReference>
<name>A0A0L0G6T2_9EUKA</name>